<dbReference type="InterPro" id="IPR014729">
    <property type="entry name" value="Rossmann-like_a/b/a_fold"/>
</dbReference>
<dbReference type="Pfam" id="PF01012">
    <property type="entry name" value="ETF"/>
    <property type="match status" value="1"/>
</dbReference>
<protein>
    <recommendedName>
        <fullName evidence="1">Electron transfer flavoprotein small subunit</fullName>
    </recommendedName>
</protein>
<feature type="domain" description="Electron transfer flavoprotein alpha/beta-subunit N-terminal" evidence="2">
    <location>
        <begin position="22"/>
        <end position="215"/>
    </location>
</feature>
<dbReference type="RefSeq" id="WP_128674698.1">
    <property type="nucleotide sequence ID" value="NZ_CP124777.1"/>
</dbReference>
<gene>
    <name evidence="3" type="ORF">EHV10_11115</name>
</gene>
<dbReference type="Proteomes" id="UP000272490">
    <property type="component" value="Unassembled WGS sequence"/>
</dbReference>
<proteinExistence type="predicted"/>
<dbReference type="OrthoDB" id="9804960at2"/>
<dbReference type="SUPFAM" id="SSF52402">
    <property type="entry name" value="Adenine nucleotide alpha hydrolases-like"/>
    <property type="match status" value="1"/>
</dbReference>
<dbReference type="PANTHER" id="PTHR21294">
    <property type="entry name" value="ELECTRON TRANSFER FLAVOPROTEIN BETA-SUBUNIT"/>
    <property type="match status" value="1"/>
</dbReference>
<dbReference type="InterPro" id="IPR012255">
    <property type="entry name" value="ETF_b"/>
</dbReference>
<dbReference type="InterPro" id="IPR014730">
    <property type="entry name" value="ETF_a/b_N"/>
</dbReference>
<dbReference type="CDD" id="cd01714">
    <property type="entry name" value="ETF_beta"/>
    <property type="match status" value="1"/>
</dbReference>
<comment type="caution">
    <text evidence="3">The sequence shown here is derived from an EMBL/GenBank/DDBJ whole genome shotgun (WGS) entry which is preliminary data.</text>
</comment>
<dbReference type="GO" id="GO:0009055">
    <property type="term" value="F:electron transfer activity"/>
    <property type="evidence" value="ECO:0007669"/>
    <property type="project" value="InterPro"/>
</dbReference>
<sequence>MKIIVCIKQVPNTSEVKINPETKTLIRDGVESIINPDDKNALEAALKIKDENGAKVVVVSMGPMQAKEALLEALAMGADNAYLISDRKFGGSDTWATATILAAAIEKIGDYDLIICGRQAIDGDTAQVGPEIAEFLNIPQVTYAKELELKDGTVRVKRFCESRDYEFEVKLPTLITAIKELNTARYPSVKGIFKAYESDEELVKVLTFDDLNVDETQIGIKGSPTNVHRSFVPVKEKHSEFIEGNTAMEKAKLLLTKLYENKLIQSGGAK</sequence>
<accession>A0A3P3QWY2</accession>
<evidence type="ECO:0000259" key="2">
    <source>
        <dbReference type="SMART" id="SM00893"/>
    </source>
</evidence>
<dbReference type="Gene3D" id="3.40.50.620">
    <property type="entry name" value="HUPs"/>
    <property type="match status" value="1"/>
</dbReference>
<reference evidence="3 4" key="1">
    <citation type="submission" date="2018-11" db="EMBL/GenBank/DDBJ databases">
        <title>Genome sequencing of Lachnoanaerobaculum sp. KCOM 2030 (= ChDC B114).</title>
        <authorList>
            <person name="Kook J.-K."/>
            <person name="Park S.-N."/>
            <person name="Lim Y.K."/>
        </authorList>
    </citation>
    <scope>NUCLEOTIDE SEQUENCE [LARGE SCALE GENOMIC DNA]</scope>
    <source>
        <strain evidence="3 4">KCOM 2030</strain>
    </source>
</reference>
<evidence type="ECO:0000256" key="1">
    <source>
        <dbReference type="ARBA" id="ARBA00042002"/>
    </source>
</evidence>
<dbReference type="AlphaFoldDB" id="A0A3P3QWY2"/>
<dbReference type="SMART" id="SM00893">
    <property type="entry name" value="ETF"/>
    <property type="match status" value="1"/>
</dbReference>
<evidence type="ECO:0000313" key="3">
    <source>
        <dbReference type="EMBL" id="RRJ24813.1"/>
    </source>
</evidence>
<dbReference type="PANTHER" id="PTHR21294:SF17">
    <property type="entry name" value="PROTEIN FIXA"/>
    <property type="match status" value="1"/>
</dbReference>
<keyword evidence="4" id="KW-1185">Reference proteome</keyword>
<name>A0A3P3QWY2_9FIRM</name>
<dbReference type="EMBL" id="RRCO01000005">
    <property type="protein sequence ID" value="RRJ24813.1"/>
    <property type="molecule type" value="Genomic_DNA"/>
</dbReference>
<organism evidence="3 4">
    <name type="scientific">Lachnoanaerobaculum gingivalis</name>
    <dbReference type="NCBI Taxonomy" id="2490855"/>
    <lineage>
        <taxon>Bacteria</taxon>
        <taxon>Bacillati</taxon>
        <taxon>Bacillota</taxon>
        <taxon>Clostridia</taxon>
        <taxon>Lachnospirales</taxon>
        <taxon>Lachnospiraceae</taxon>
        <taxon>Lachnoanaerobaculum</taxon>
    </lineage>
</organism>
<evidence type="ECO:0000313" key="4">
    <source>
        <dbReference type="Proteomes" id="UP000272490"/>
    </source>
</evidence>
<dbReference type="InterPro" id="IPR033948">
    <property type="entry name" value="ETF_beta_N"/>
</dbReference>
<dbReference type="PIRSF" id="PIRSF000090">
    <property type="entry name" value="Beta-ETF"/>
    <property type="match status" value="1"/>
</dbReference>